<evidence type="ECO:0000256" key="3">
    <source>
        <dbReference type="ARBA" id="ARBA00022448"/>
    </source>
</evidence>
<protein>
    <submittedName>
        <fullName evidence="9">Uncharacterized protein</fullName>
    </submittedName>
</protein>
<feature type="transmembrane region" description="Helical" evidence="8">
    <location>
        <begin position="57"/>
        <end position="77"/>
    </location>
</feature>
<accession>A0A0L0RW66</accession>
<dbReference type="SUPFAM" id="SSF103473">
    <property type="entry name" value="MFS general substrate transporter"/>
    <property type="match status" value="2"/>
</dbReference>
<keyword evidence="3" id="KW-0813">Transport</keyword>
<gene>
    <name evidence="9" type="ORF">AMAG_17664</name>
</gene>
<keyword evidence="10" id="KW-1185">Reference proteome</keyword>
<feature type="transmembrane region" description="Helical" evidence="8">
    <location>
        <begin position="595"/>
        <end position="614"/>
    </location>
</feature>
<feature type="transmembrane region" description="Helical" evidence="8">
    <location>
        <begin position="652"/>
        <end position="674"/>
    </location>
</feature>
<evidence type="ECO:0000256" key="8">
    <source>
        <dbReference type="SAM" id="Phobius"/>
    </source>
</evidence>
<feature type="region of interest" description="Disordered" evidence="7">
    <location>
        <begin position="716"/>
        <end position="756"/>
    </location>
</feature>
<evidence type="ECO:0000256" key="2">
    <source>
        <dbReference type="ARBA" id="ARBA00006595"/>
    </source>
</evidence>
<feature type="region of interest" description="Disordered" evidence="7">
    <location>
        <begin position="297"/>
        <end position="362"/>
    </location>
</feature>
<sequence>MLDIGVFSRHCTTAWTSGTPCDAQLVYSDLTYTLAQALGAFLVVPIGYILDKWGPKILYLLSCALLAMAFGLFSNAFGHTNRNFDDAVIPAFILLSTGGSAMYTASFHVANVYPAKSAFYVVLLNVSYDVSALMFSLLRMCFVAAPTLAVGQRSVTSFFYAYLLIVAAVFLFAVFFMPWRSVTPTQSLKVTPSDLPPPASSKPARASAAVQNRILGTDMADALDTLADPVDEWRQPAVVGSATPPTESSTRSRRASRAPPPPSPLATNLEPDISQRTLQSKDVGSPVLGTQFMTADPVQESEEGLESQEAIQRTKVPLKRRVNSASSSTSTGPTATSPRAESAAQPGMWRGPSRPMTSRMMRRASYSTRAASARTGTMRGMSTREPSVMFTAAVAGSVVLDFVTTNIVRRESWDSMVASVAALRMSDGTDGRMSRATSFAPSTFLLKSAVLAASRPTDLNQVGVDSGGLTPGSDSRTRRVSILTGGTQGPRIMSLDALADEIARNADLYLCLEHMTIIEQYRSPFYYLFVLHTATTVLLMNFYMQSINNQLLQFDMPKTDYDTMILAWGIILPGCSVLVAPFLGTMLVRMPQHQLFFLVSAIAVFIGVLVQVPLEPLQYVTMVVVAMLRPTVWTVACNYIGKIFGFGSFGRLYGSLLLVVGVTNFCAYGLNLMSLKLSNFWIANAILLALQFVALVFPFVLLRWQRSLFERSASIDEYDPPDGGEDGLGTDTWDDLPEDVPYRKETERTTSLQGGG</sequence>
<evidence type="ECO:0000256" key="7">
    <source>
        <dbReference type="SAM" id="MobiDB-lite"/>
    </source>
</evidence>
<dbReference type="InterPro" id="IPR036259">
    <property type="entry name" value="MFS_trans_sf"/>
</dbReference>
<keyword evidence="4 8" id="KW-0812">Transmembrane</keyword>
<dbReference type="AlphaFoldDB" id="A0A0L0RW66"/>
<feature type="transmembrane region" description="Helical" evidence="8">
    <location>
        <begin position="564"/>
        <end position="583"/>
    </location>
</feature>
<dbReference type="InterPro" id="IPR052599">
    <property type="entry name" value="SLC43A_AATransporter"/>
</dbReference>
<dbReference type="Gene3D" id="1.20.1250.20">
    <property type="entry name" value="MFS general substrate transporter like domains"/>
    <property type="match status" value="1"/>
</dbReference>
<feature type="region of interest" description="Disordered" evidence="7">
    <location>
        <begin position="234"/>
        <end position="274"/>
    </location>
</feature>
<proteinExistence type="inferred from homology"/>
<dbReference type="OrthoDB" id="5576753at2759"/>
<feature type="transmembrane region" description="Helical" evidence="8">
    <location>
        <begin position="680"/>
        <end position="702"/>
    </location>
</feature>
<feature type="compositionally biased region" description="Acidic residues" evidence="7">
    <location>
        <begin position="716"/>
        <end position="725"/>
    </location>
</feature>
<organism evidence="9 10">
    <name type="scientific">Allomyces macrogynus (strain ATCC 38327)</name>
    <name type="common">Allomyces javanicus var. macrogynus</name>
    <dbReference type="NCBI Taxonomy" id="578462"/>
    <lineage>
        <taxon>Eukaryota</taxon>
        <taxon>Fungi</taxon>
        <taxon>Fungi incertae sedis</taxon>
        <taxon>Blastocladiomycota</taxon>
        <taxon>Blastocladiomycetes</taxon>
        <taxon>Blastocladiales</taxon>
        <taxon>Blastocladiaceae</taxon>
        <taxon>Allomyces</taxon>
    </lineage>
</organism>
<feature type="transmembrane region" description="Helical" evidence="8">
    <location>
        <begin position="525"/>
        <end position="544"/>
    </location>
</feature>
<feature type="transmembrane region" description="Helical" evidence="8">
    <location>
        <begin position="158"/>
        <end position="179"/>
    </location>
</feature>
<dbReference type="PANTHER" id="PTHR20772">
    <property type="entry name" value="PROTEIN FMP42"/>
    <property type="match status" value="1"/>
</dbReference>
<feature type="region of interest" description="Disordered" evidence="7">
    <location>
        <begin position="187"/>
        <end position="206"/>
    </location>
</feature>
<dbReference type="EMBL" id="GG745328">
    <property type="protein sequence ID" value="KNE54384.1"/>
    <property type="molecule type" value="Genomic_DNA"/>
</dbReference>
<comment type="subcellular location">
    <subcellularLocation>
        <location evidence="1">Membrane</location>
        <topology evidence="1">Multi-pass membrane protein</topology>
    </subcellularLocation>
</comment>
<dbReference type="eggNOG" id="ENOG502QRYG">
    <property type="taxonomic scope" value="Eukaryota"/>
</dbReference>
<evidence type="ECO:0000256" key="5">
    <source>
        <dbReference type="ARBA" id="ARBA00022989"/>
    </source>
</evidence>
<reference evidence="9 10" key="1">
    <citation type="submission" date="2009-11" db="EMBL/GenBank/DDBJ databases">
        <title>Annotation of Allomyces macrogynus ATCC 38327.</title>
        <authorList>
            <consortium name="The Broad Institute Genome Sequencing Platform"/>
            <person name="Russ C."/>
            <person name="Cuomo C."/>
            <person name="Burger G."/>
            <person name="Gray M.W."/>
            <person name="Holland P.W.H."/>
            <person name="King N."/>
            <person name="Lang F.B.F."/>
            <person name="Roger A.J."/>
            <person name="Ruiz-Trillo I."/>
            <person name="Young S.K."/>
            <person name="Zeng Q."/>
            <person name="Gargeya S."/>
            <person name="Fitzgerald M."/>
            <person name="Haas B."/>
            <person name="Abouelleil A."/>
            <person name="Alvarado L."/>
            <person name="Arachchi H.M."/>
            <person name="Berlin A."/>
            <person name="Chapman S.B."/>
            <person name="Gearin G."/>
            <person name="Goldberg J."/>
            <person name="Griggs A."/>
            <person name="Gujja S."/>
            <person name="Hansen M."/>
            <person name="Heiman D."/>
            <person name="Howarth C."/>
            <person name="Larimer J."/>
            <person name="Lui A."/>
            <person name="MacDonald P.J.P."/>
            <person name="McCowen C."/>
            <person name="Montmayeur A."/>
            <person name="Murphy C."/>
            <person name="Neiman D."/>
            <person name="Pearson M."/>
            <person name="Priest M."/>
            <person name="Roberts A."/>
            <person name="Saif S."/>
            <person name="Shea T."/>
            <person name="Sisk P."/>
            <person name="Stolte C."/>
            <person name="Sykes S."/>
            <person name="Wortman J."/>
            <person name="Nusbaum C."/>
            <person name="Birren B."/>
        </authorList>
    </citation>
    <scope>NUCLEOTIDE SEQUENCE [LARGE SCALE GENOMIC DNA]</scope>
    <source>
        <strain evidence="9 10">ATCC 38327</strain>
    </source>
</reference>
<evidence type="ECO:0000256" key="4">
    <source>
        <dbReference type="ARBA" id="ARBA00022692"/>
    </source>
</evidence>
<feature type="compositionally biased region" description="Low complexity" evidence="7">
    <location>
        <begin position="324"/>
        <end position="338"/>
    </location>
</feature>
<dbReference type="STRING" id="578462.A0A0L0RW66"/>
<feature type="transmembrane region" description="Helical" evidence="8">
    <location>
        <begin position="30"/>
        <end position="50"/>
    </location>
</feature>
<reference evidence="10" key="2">
    <citation type="submission" date="2009-11" db="EMBL/GenBank/DDBJ databases">
        <title>The Genome Sequence of Allomyces macrogynus strain ATCC 38327.</title>
        <authorList>
            <consortium name="The Broad Institute Genome Sequencing Platform"/>
            <person name="Russ C."/>
            <person name="Cuomo C."/>
            <person name="Shea T."/>
            <person name="Young S.K."/>
            <person name="Zeng Q."/>
            <person name="Koehrsen M."/>
            <person name="Haas B."/>
            <person name="Borodovsky M."/>
            <person name="Guigo R."/>
            <person name="Alvarado L."/>
            <person name="Berlin A."/>
            <person name="Borenstein D."/>
            <person name="Chen Z."/>
            <person name="Engels R."/>
            <person name="Freedman E."/>
            <person name="Gellesch M."/>
            <person name="Goldberg J."/>
            <person name="Griggs A."/>
            <person name="Gujja S."/>
            <person name="Heiman D."/>
            <person name="Hepburn T."/>
            <person name="Howarth C."/>
            <person name="Jen D."/>
            <person name="Larson L."/>
            <person name="Lewis B."/>
            <person name="Mehta T."/>
            <person name="Park D."/>
            <person name="Pearson M."/>
            <person name="Roberts A."/>
            <person name="Saif S."/>
            <person name="Shenoy N."/>
            <person name="Sisk P."/>
            <person name="Stolte C."/>
            <person name="Sykes S."/>
            <person name="Walk T."/>
            <person name="White J."/>
            <person name="Yandava C."/>
            <person name="Burger G."/>
            <person name="Gray M.W."/>
            <person name="Holland P.W.H."/>
            <person name="King N."/>
            <person name="Lang F.B.F."/>
            <person name="Roger A.J."/>
            <person name="Ruiz-Trillo I."/>
            <person name="Lander E."/>
            <person name="Nusbaum C."/>
        </authorList>
    </citation>
    <scope>NUCLEOTIDE SEQUENCE [LARGE SCALE GENOMIC DNA]</scope>
    <source>
        <strain evidence="10">ATCC 38327</strain>
    </source>
</reference>
<evidence type="ECO:0000256" key="6">
    <source>
        <dbReference type="ARBA" id="ARBA00023136"/>
    </source>
</evidence>
<evidence type="ECO:0000256" key="1">
    <source>
        <dbReference type="ARBA" id="ARBA00004141"/>
    </source>
</evidence>
<dbReference type="VEuPathDB" id="FungiDB:AMAG_17664"/>
<name>A0A0L0RW66_ALLM3</name>
<evidence type="ECO:0000313" key="10">
    <source>
        <dbReference type="Proteomes" id="UP000054350"/>
    </source>
</evidence>
<feature type="transmembrane region" description="Helical" evidence="8">
    <location>
        <begin position="117"/>
        <end position="138"/>
    </location>
</feature>
<dbReference type="GO" id="GO:0016020">
    <property type="term" value="C:membrane"/>
    <property type="evidence" value="ECO:0007669"/>
    <property type="project" value="UniProtKB-SubCell"/>
</dbReference>
<comment type="similarity">
    <text evidence="2">Belongs to the SLC43A transporter (TC 2.A.1.44) family.</text>
</comment>
<keyword evidence="5 8" id="KW-1133">Transmembrane helix</keyword>
<feature type="transmembrane region" description="Helical" evidence="8">
    <location>
        <begin position="620"/>
        <end position="640"/>
    </location>
</feature>
<evidence type="ECO:0000313" key="9">
    <source>
        <dbReference type="EMBL" id="KNE54384.1"/>
    </source>
</evidence>
<feature type="transmembrane region" description="Helical" evidence="8">
    <location>
        <begin position="89"/>
        <end position="110"/>
    </location>
</feature>
<feature type="compositionally biased region" description="Low complexity" evidence="7">
    <location>
        <begin position="350"/>
        <end position="362"/>
    </location>
</feature>
<dbReference type="Proteomes" id="UP000054350">
    <property type="component" value="Unassembled WGS sequence"/>
</dbReference>
<keyword evidence="6 8" id="KW-0472">Membrane</keyword>
<dbReference type="PANTHER" id="PTHR20772:SF2">
    <property type="entry name" value="PROTEIN FMP42"/>
    <property type="match status" value="1"/>
</dbReference>